<dbReference type="GO" id="GO:0016705">
    <property type="term" value="F:oxidoreductase activity, acting on paired donors, with incorporation or reduction of molecular oxygen"/>
    <property type="evidence" value="ECO:0007669"/>
    <property type="project" value="InterPro"/>
</dbReference>
<dbReference type="SUPFAM" id="SSF48264">
    <property type="entry name" value="Cytochrome P450"/>
    <property type="match status" value="1"/>
</dbReference>
<reference evidence="11" key="1">
    <citation type="journal article" date="2014" name="Proc. Natl. Acad. Sci. U.S.A.">
        <title>Extensive sampling of basidiomycete genomes demonstrates inadequacy of the white-rot/brown-rot paradigm for wood decay fungi.</title>
        <authorList>
            <person name="Riley R."/>
            <person name="Salamov A.A."/>
            <person name="Brown D.W."/>
            <person name="Nagy L.G."/>
            <person name="Floudas D."/>
            <person name="Held B.W."/>
            <person name="Levasseur A."/>
            <person name="Lombard V."/>
            <person name="Morin E."/>
            <person name="Otillar R."/>
            <person name="Lindquist E.A."/>
            <person name="Sun H."/>
            <person name="LaButti K.M."/>
            <person name="Schmutz J."/>
            <person name="Jabbour D."/>
            <person name="Luo H."/>
            <person name="Baker S.E."/>
            <person name="Pisabarro A.G."/>
            <person name="Walton J.D."/>
            <person name="Blanchette R.A."/>
            <person name="Henrissat B."/>
            <person name="Martin F."/>
            <person name="Cullen D."/>
            <person name="Hibbett D.S."/>
            <person name="Grigoriev I.V."/>
        </authorList>
    </citation>
    <scope>NUCLEOTIDE SEQUENCE [LARGE SCALE GENOMIC DNA]</scope>
    <source>
        <strain evidence="11">FD-172 SS1</strain>
    </source>
</reference>
<evidence type="ECO:0000256" key="8">
    <source>
        <dbReference type="RuleBase" id="RU000461"/>
    </source>
</evidence>
<evidence type="ECO:0000256" key="5">
    <source>
        <dbReference type="ARBA" id="ARBA00023004"/>
    </source>
</evidence>
<dbReference type="Gene3D" id="1.10.630.10">
    <property type="entry name" value="Cytochrome P450"/>
    <property type="match status" value="1"/>
</dbReference>
<dbReference type="STRING" id="930990.A0A067LZD6"/>
<proteinExistence type="inferred from homology"/>
<evidence type="ECO:0000256" key="7">
    <source>
        <dbReference type="PIRSR" id="PIRSR602401-1"/>
    </source>
</evidence>
<evidence type="ECO:0000256" key="1">
    <source>
        <dbReference type="ARBA" id="ARBA00010617"/>
    </source>
</evidence>
<keyword evidence="4 8" id="KW-0560">Oxidoreductase</keyword>
<evidence type="ECO:0000256" key="3">
    <source>
        <dbReference type="ARBA" id="ARBA00022723"/>
    </source>
</evidence>
<evidence type="ECO:0000256" key="4">
    <source>
        <dbReference type="ARBA" id="ARBA00023002"/>
    </source>
</evidence>
<dbReference type="GO" id="GO:0004497">
    <property type="term" value="F:monooxygenase activity"/>
    <property type="evidence" value="ECO:0007669"/>
    <property type="project" value="UniProtKB-KW"/>
</dbReference>
<evidence type="ECO:0000256" key="6">
    <source>
        <dbReference type="ARBA" id="ARBA00023033"/>
    </source>
</evidence>
<comment type="similarity">
    <text evidence="1 8">Belongs to the cytochrome P450 family.</text>
</comment>
<gene>
    <name evidence="10" type="ORF">BOTBODRAFT_37792</name>
</gene>
<dbReference type="OrthoDB" id="1470350at2759"/>
<feature type="signal peptide" evidence="9">
    <location>
        <begin position="1"/>
        <end position="22"/>
    </location>
</feature>
<keyword evidence="9" id="KW-0732">Signal</keyword>
<dbReference type="EMBL" id="KL198088">
    <property type="protein sequence ID" value="KDQ08639.1"/>
    <property type="molecule type" value="Genomic_DNA"/>
</dbReference>
<dbReference type="PRINTS" id="PR00463">
    <property type="entry name" value="EP450I"/>
</dbReference>
<keyword evidence="3 7" id="KW-0479">Metal-binding</keyword>
<keyword evidence="6 8" id="KW-0503">Monooxygenase</keyword>
<evidence type="ECO:0000256" key="9">
    <source>
        <dbReference type="SAM" id="SignalP"/>
    </source>
</evidence>
<dbReference type="InterPro" id="IPR036396">
    <property type="entry name" value="Cyt_P450_sf"/>
</dbReference>
<dbReference type="AlphaFoldDB" id="A0A067LZD6"/>
<dbReference type="HOGENOM" id="CLU_001570_25_0_1"/>
<protein>
    <recommendedName>
        <fullName evidence="12">Cytochrome P450</fullName>
    </recommendedName>
</protein>
<evidence type="ECO:0000313" key="11">
    <source>
        <dbReference type="Proteomes" id="UP000027195"/>
    </source>
</evidence>
<dbReference type="PANTHER" id="PTHR24291">
    <property type="entry name" value="CYTOCHROME P450 FAMILY 4"/>
    <property type="match status" value="1"/>
</dbReference>
<keyword evidence="11" id="KW-1185">Reference proteome</keyword>
<dbReference type="InterPro" id="IPR017972">
    <property type="entry name" value="Cyt_P450_CS"/>
</dbReference>
<dbReference type="Pfam" id="PF00067">
    <property type="entry name" value="p450"/>
    <property type="match status" value="1"/>
</dbReference>
<organism evidence="10 11">
    <name type="scientific">Botryobasidium botryosum (strain FD-172 SS1)</name>
    <dbReference type="NCBI Taxonomy" id="930990"/>
    <lineage>
        <taxon>Eukaryota</taxon>
        <taxon>Fungi</taxon>
        <taxon>Dikarya</taxon>
        <taxon>Basidiomycota</taxon>
        <taxon>Agaricomycotina</taxon>
        <taxon>Agaricomycetes</taxon>
        <taxon>Cantharellales</taxon>
        <taxon>Botryobasidiaceae</taxon>
        <taxon>Botryobasidium</taxon>
    </lineage>
</organism>
<dbReference type="GO" id="GO:0005506">
    <property type="term" value="F:iron ion binding"/>
    <property type="evidence" value="ECO:0007669"/>
    <property type="project" value="InterPro"/>
</dbReference>
<feature type="chain" id="PRO_5001645138" description="Cytochrome P450" evidence="9">
    <location>
        <begin position="23"/>
        <end position="525"/>
    </location>
</feature>
<dbReference type="InterPro" id="IPR002401">
    <property type="entry name" value="Cyt_P450_E_grp-I"/>
</dbReference>
<dbReference type="Proteomes" id="UP000027195">
    <property type="component" value="Unassembled WGS sequence"/>
</dbReference>
<dbReference type="InterPro" id="IPR050196">
    <property type="entry name" value="Cytochrome_P450_Monoox"/>
</dbReference>
<accession>A0A067LZD6</accession>
<keyword evidence="5 7" id="KW-0408">Iron</keyword>
<dbReference type="PANTHER" id="PTHR24291:SF50">
    <property type="entry name" value="BIFUNCTIONAL ALBAFLAVENONE MONOOXYGENASE_TERPENE SYNTHASE"/>
    <property type="match status" value="1"/>
</dbReference>
<evidence type="ECO:0000313" key="10">
    <source>
        <dbReference type="EMBL" id="KDQ08639.1"/>
    </source>
</evidence>
<comment type="cofactor">
    <cofactor evidence="7">
        <name>heme</name>
        <dbReference type="ChEBI" id="CHEBI:30413"/>
    </cofactor>
</comment>
<dbReference type="PRINTS" id="PR00385">
    <property type="entry name" value="P450"/>
</dbReference>
<dbReference type="PROSITE" id="PS00086">
    <property type="entry name" value="CYTOCHROME_P450"/>
    <property type="match status" value="1"/>
</dbReference>
<name>A0A067LZD6_BOTB1</name>
<evidence type="ECO:0000256" key="2">
    <source>
        <dbReference type="ARBA" id="ARBA00022617"/>
    </source>
</evidence>
<dbReference type="GO" id="GO:0020037">
    <property type="term" value="F:heme binding"/>
    <property type="evidence" value="ECO:0007669"/>
    <property type="project" value="InterPro"/>
</dbReference>
<evidence type="ECO:0008006" key="12">
    <source>
        <dbReference type="Google" id="ProtNLM"/>
    </source>
</evidence>
<sequence>MLQAALVLLALFAFSRVYKVWSGLKAVDYISGIRCAFGARSSLGLLLPTRLKSFFYNPGPNYVWEKQRTGGFEEDIVSVVPWLHGSPVAIVSSMEAMQQVLGYSDDFDKLTREPGTALFGTNVVTLQKEAWKKHRRVVHPAFSNKLYSLVWKESMRMFRDMVDTEGWDKKQSVDIPLLSNLTSKFTLNIVASCAFDFRSTWSDSIASVGNEMTLQECLKTVIGDAPVRILAPKWAYYVFPFGALRRVDTAFSTIFGFMRAQIALRREKIVSEDVTSEDTQGKNTIFNNIVKANMDGGKFAFDEEEVIGNTFIMLFAGHETTARTLNSLLSLLALYQDEQDKVYQEIKRILPDGRDSTFEDFESFTQIRKCIQEAMRLYPPIGALLREAMHDVQIGVTNKITGEKERTVVIKKGTQILVNVLGIHYNPRHFPDPETFKPSRWDDGSIDPDAFGGFGQGPRACIGRKFSLAEATCFVAMLLRDWRVEVDLAEGESPQQWQRRVMTDKATGPRGLGPISVRFVKRKSQ</sequence>
<dbReference type="InterPro" id="IPR001128">
    <property type="entry name" value="Cyt_P450"/>
</dbReference>
<feature type="binding site" description="axial binding residue" evidence="7">
    <location>
        <position position="461"/>
    </location>
    <ligand>
        <name>heme</name>
        <dbReference type="ChEBI" id="CHEBI:30413"/>
    </ligand>
    <ligandPart>
        <name>Fe</name>
        <dbReference type="ChEBI" id="CHEBI:18248"/>
    </ligandPart>
</feature>
<keyword evidence="2 7" id="KW-0349">Heme</keyword>
<dbReference type="InParanoid" id="A0A067LZD6"/>